<comment type="caution">
    <text evidence="4">The sequence shown here is derived from an EMBL/GenBank/DDBJ whole genome shotgun (WGS) entry which is preliminary data.</text>
</comment>
<evidence type="ECO:0000313" key="5">
    <source>
        <dbReference type="Proteomes" id="UP000789901"/>
    </source>
</evidence>
<feature type="repeat" description="ANK" evidence="3">
    <location>
        <begin position="246"/>
        <end position="278"/>
    </location>
</feature>
<feature type="repeat" description="ANK" evidence="3">
    <location>
        <begin position="440"/>
        <end position="472"/>
    </location>
</feature>
<name>A0ABN7V4G3_GIGMA</name>
<keyword evidence="1" id="KW-0677">Repeat</keyword>
<evidence type="ECO:0000313" key="4">
    <source>
        <dbReference type="EMBL" id="CAG8721443.1"/>
    </source>
</evidence>
<accession>A0ABN7V4G3</accession>
<feature type="repeat" description="ANK" evidence="3">
    <location>
        <begin position="371"/>
        <end position="403"/>
    </location>
</feature>
<dbReference type="Gene3D" id="1.25.40.20">
    <property type="entry name" value="Ankyrin repeat-containing domain"/>
    <property type="match status" value="5"/>
</dbReference>
<dbReference type="EMBL" id="CAJVQB010008639">
    <property type="protein sequence ID" value="CAG8721443.1"/>
    <property type="molecule type" value="Genomic_DNA"/>
</dbReference>
<dbReference type="PRINTS" id="PR01415">
    <property type="entry name" value="ANKYRIN"/>
</dbReference>
<dbReference type="SMART" id="SM00248">
    <property type="entry name" value="ANK"/>
    <property type="match status" value="14"/>
</dbReference>
<feature type="repeat" description="ANK" evidence="3">
    <location>
        <begin position="279"/>
        <end position="311"/>
    </location>
</feature>
<dbReference type="Proteomes" id="UP000789901">
    <property type="component" value="Unassembled WGS sequence"/>
</dbReference>
<feature type="repeat" description="ANK" evidence="3">
    <location>
        <begin position="213"/>
        <end position="245"/>
    </location>
</feature>
<dbReference type="PROSITE" id="PS50297">
    <property type="entry name" value="ANK_REP_REGION"/>
    <property type="match status" value="9"/>
</dbReference>
<gene>
    <name evidence="4" type="ORF">GMARGA_LOCUS13562</name>
</gene>
<dbReference type="SUPFAM" id="SSF48403">
    <property type="entry name" value="Ankyrin repeat"/>
    <property type="match status" value="2"/>
</dbReference>
<dbReference type="InterPro" id="IPR036770">
    <property type="entry name" value="Ankyrin_rpt-contain_sf"/>
</dbReference>
<dbReference type="InterPro" id="IPR002110">
    <property type="entry name" value="Ankyrin_rpt"/>
</dbReference>
<sequence length="884" mass="101233">ESRGKNYRYTALNWAAENGYIDVVKVLIRHGADVNAIDKDEHTALNRAAKKGRIEIIKTLIEHKATVNNIALYLAAISGQTEAVKILIEYGADVNSIVDKLTILHHAAKKEHVEVVKTLLKHDGREDIITYLLKNYGTDYVNGADVNGKTALHLSAENGHETIVDILINYKADLSIGDKSFKTALHLAANKGHTDIVERLINNKIKVDATDKDSRTSLYYAAESGNEKTINVLIKHNADIDHIDKDGVSVLHKASENGKPAAVETLLRSKAKVNAKDNNGETALHKAASHGHRDVVRLLIKYKADDKAVDKKGQTLLHFAAAAGHTNNGYVDTVKLLLEANHHEQNSDSTHFAVEEIYTNIIKSSSKKKACKHAILHHVAEKGDTKTIKFLIENGEKPDSRDENNKTPLHWAAFGGNEDAVNCLINLENSSKLIEAIDNNKETALYEAMRNGHKGVVKLLRKKGANSYARNKNGWTPLHIAAIHCQVEIFKFMKLSNHEYSKLLEQSDNINWEDHFKPKNPYDVTIELVKRLYKLENQFPKLKKNDKDFKGFVFFYQFLLKYIERFATHLGEAEKFTKYKNDCDQLKLANYISHINLSKDAETMDKKLKEAIERLELTIRTNIILWHFKKAIDVLKQWVFPYACMYSDVLNSQLDDIDKVVEKIKNLRLKVQEHYVFISNRKDKYLIDAEFNSEYESSQPFFVWGNKKYRENISKLLNGEKVEIIADITESSPKKSAIKFNEIGIRLKSKNKTLQDKIDNELKRFNITMIHSGRSYYRYMDKFYLITNDEQCIEYSFEKTKTGEPVSKNAVYEKLKKGELMFSPYTKWTVKIESIEDDDFSKLKEFEKEVDLELVGHGKYIKTKDSNGLTLELEKYYQEYIKPQ</sequence>
<feature type="repeat" description="ANK" evidence="3">
    <location>
        <begin position="67"/>
        <end position="99"/>
    </location>
</feature>
<keyword evidence="5" id="KW-1185">Reference proteome</keyword>
<protein>
    <submittedName>
        <fullName evidence="4">13896_t:CDS:1</fullName>
    </submittedName>
</protein>
<evidence type="ECO:0000256" key="1">
    <source>
        <dbReference type="ARBA" id="ARBA00022737"/>
    </source>
</evidence>
<dbReference type="PANTHER" id="PTHR24161">
    <property type="entry name" value="ANK_REP_REGION DOMAIN-CONTAINING PROTEIN-RELATED"/>
    <property type="match status" value="1"/>
</dbReference>
<dbReference type="Pfam" id="PF13637">
    <property type="entry name" value="Ank_4"/>
    <property type="match status" value="1"/>
</dbReference>
<dbReference type="Pfam" id="PF12796">
    <property type="entry name" value="Ank_2"/>
    <property type="match status" value="5"/>
</dbReference>
<evidence type="ECO:0000256" key="3">
    <source>
        <dbReference type="PROSITE-ProRule" id="PRU00023"/>
    </source>
</evidence>
<feature type="repeat" description="ANK" evidence="3">
    <location>
        <begin position="312"/>
        <end position="349"/>
    </location>
</feature>
<proteinExistence type="predicted"/>
<evidence type="ECO:0000256" key="2">
    <source>
        <dbReference type="ARBA" id="ARBA00023043"/>
    </source>
</evidence>
<dbReference type="Pfam" id="PF00023">
    <property type="entry name" value="Ank"/>
    <property type="match status" value="1"/>
</dbReference>
<feature type="non-terminal residue" evidence="4">
    <location>
        <position position="1"/>
    </location>
</feature>
<feature type="repeat" description="ANK" evidence="3">
    <location>
        <begin position="40"/>
        <end position="68"/>
    </location>
</feature>
<dbReference type="PANTHER" id="PTHR24161:SF121">
    <property type="entry name" value="M-PHASE PHOSPHOPROTEIN 8"/>
    <property type="match status" value="1"/>
</dbReference>
<feature type="repeat" description="ANK" evidence="3">
    <location>
        <begin position="7"/>
        <end position="39"/>
    </location>
</feature>
<organism evidence="4 5">
    <name type="scientific">Gigaspora margarita</name>
    <dbReference type="NCBI Taxonomy" id="4874"/>
    <lineage>
        <taxon>Eukaryota</taxon>
        <taxon>Fungi</taxon>
        <taxon>Fungi incertae sedis</taxon>
        <taxon>Mucoromycota</taxon>
        <taxon>Glomeromycotina</taxon>
        <taxon>Glomeromycetes</taxon>
        <taxon>Diversisporales</taxon>
        <taxon>Gigasporaceae</taxon>
        <taxon>Gigaspora</taxon>
    </lineage>
</organism>
<keyword evidence="2 3" id="KW-0040">ANK repeat</keyword>
<feature type="repeat" description="ANK" evidence="3">
    <location>
        <begin position="180"/>
        <end position="212"/>
    </location>
</feature>
<feature type="repeat" description="ANK" evidence="3">
    <location>
        <begin position="147"/>
        <end position="179"/>
    </location>
</feature>
<reference evidence="4 5" key="1">
    <citation type="submission" date="2021-06" db="EMBL/GenBank/DDBJ databases">
        <authorList>
            <person name="Kallberg Y."/>
            <person name="Tangrot J."/>
            <person name="Rosling A."/>
        </authorList>
    </citation>
    <scope>NUCLEOTIDE SEQUENCE [LARGE SCALE GENOMIC DNA]</scope>
    <source>
        <strain evidence="4 5">120-4 pot B 10/14</strain>
    </source>
</reference>
<feature type="repeat" description="ANK" evidence="3">
    <location>
        <begin position="99"/>
        <end position="131"/>
    </location>
</feature>
<dbReference type="PROSITE" id="PS50088">
    <property type="entry name" value="ANK_REPEAT"/>
    <property type="match status" value="12"/>
</dbReference>